<comment type="subcellular location">
    <subcellularLocation>
        <location evidence="1">Cell membrane</location>
        <topology evidence="1">Multi-pass membrane protein</topology>
    </subcellularLocation>
</comment>
<evidence type="ECO:0000256" key="6">
    <source>
        <dbReference type="SAM" id="Phobius"/>
    </source>
</evidence>
<evidence type="ECO:0008006" key="9">
    <source>
        <dbReference type="Google" id="ProtNLM"/>
    </source>
</evidence>
<feature type="transmembrane region" description="Helical" evidence="6">
    <location>
        <begin position="180"/>
        <end position="200"/>
    </location>
</feature>
<evidence type="ECO:0000313" key="7">
    <source>
        <dbReference type="EMBL" id="KGF57421.1"/>
    </source>
</evidence>
<dbReference type="HOGENOM" id="CLU_028880_2_2_9"/>
<dbReference type="InterPro" id="IPR001851">
    <property type="entry name" value="ABC_transp_permease"/>
</dbReference>
<feature type="transmembrane region" description="Helical" evidence="6">
    <location>
        <begin position="232"/>
        <end position="253"/>
    </location>
</feature>
<evidence type="ECO:0000256" key="1">
    <source>
        <dbReference type="ARBA" id="ARBA00004651"/>
    </source>
</evidence>
<dbReference type="GO" id="GO:0022857">
    <property type="term" value="F:transmembrane transporter activity"/>
    <property type="evidence" value="ECO:0007669"/>
    <property type="project" value="InterPro"/>
</dbReference>
<dbReference type="RefSeq" id="WP_007494278.1">
    <property type="nucleotide sequence ID" value="NZ_KN174161.1"/>
</dbReference>
<dbReference type="PANTHER" id="PTHR32196">
    <property type="entry name" value="ABC TRANSPORTER PERMEASE PROTEIN YPHD-RELATED-RELATED"/>
    <property type="match status" value="1"/>
</dbReference>
<dbReference type="PANTHER" id="PTHR32196:SF72">
    <property type="entry name" value="RIBOSE IMPORT PERMEASE PROTEIN RBSC"/>
    <property type="match status" value="1"/>
</dbReference>
<reference evidence="7 8" key="1">
    <citation type="submission" date="2011-08" db="EMBL/GenBank/DDBJ databases">
        <title>The Genome Sequence of Clostridium orbiscindens 1_3_50AFAA.</title>
        <authorList>
            <consortium name="The Broad Institute Genome Sequencing Platform"/>
            <person name="Earl A."/>
            <person name="Ward D."/>
            <person name="Feldgarden M."/>
            <person name="Gevers D."/>
            <person name="Daigneault M."/>
            <person name="Strauss J."/>
            <person name="Allen-Vercoe E."/>
            <person name="Young S.K."/>
            <person name="Zeng Q."/>
            <person name="Gargeya S."/>
            <person name="Fitzgerald M."/>
            <person name="Haas B."/>
            <person name="Abouelleil A."/>
            <person name="Alvarado L."/>
            <person name="Arachchi H.M."/>
            <person name="Berlin A."/>
            <person name="Brown A."/>
            <person name="Chapman S.B."/>
            <person name="Chen Z."/>
            <person name="Dunbar C."/>
            <person name="Freedman E."/>
            <person name="Gearin G."/>
            <person name="Gellesch M."/>
            <person name="Goldberg J."/>
            <person name="Griggs A."/>
            <person name="Gujja S."/>
            <person name="Heiman D."/>
            <person name="Howarth C."/>
            <person name="Larson L."/>
            <person name="Lui A."/>
            <person name="MacDonald P.J.P."/>
            <person name="Montmayeur A."/>
            <person name="Murphy C."/>
            <person name="Neiman D."/>
            <person name="Pearson M."/>
            <person name="Priest M."/>
            <person name="Roberts A."/>
            <person name="Saif S."/>
            <person name="Shea T."/>
            <person name="Shenoy N."/>
            <person name="Sisk P."/>
            <person name="Stolte C."/>
            <person name="Sykes S."/>
            <person name="Wortman J."/>
            <person name="Nusbaum C."/>
            <person name="Birren B."/>
        </authorList>
    </citation>
    <scope>NUCLEOTIDE SEQUENCE [LARGE SCALE GENOMIC DNA]</scope>
    <source>
        <strain evidence="7 8">1_3_50AFAA</strain>
    </source>
</reference>
<feature type="transmembrane region" description="Helical" evidence="6">
    <location>
        <begin position="289"/>
        <end position="308"/>
    </location>
</feature>
<proteinExistence type="predicted"/>
<dbReference type="eggNOG" id="COG1172">
    <property type="taxonomic scope" value="Bacteria"/>
</dbReference>
<keyword evidence="4 6" id="KW-1133">Transmembrane helix</keyword>
<evidence type="ECO:0000256" key="3">
    <source>
        <dbReference type="ARBA" id="ARBA00022692"/>
    </source>
</evidence>
<evidence type="ECO:0000256" key="2">
    <source>
        <dbReference type="ARBA" id="ARBA00022475"/>
    </source>
</evidence>
<comment type="caution">
    <text evidence="7">The sequence shown here is derived from an EMBL/GenBank/DDBJ whole genome shotgun (WGS) entry which is preliminary data.</text>
</comment>
<dbReference type="GeneID" id="63975057"/>
<gene>
    <name evidence="7" type="ORF">HMPREF9460_00149</name>
</gene>
<dbReference type="PATRIC" id="fig|742738.3.peg.158"/>
<dbReference type="AlphaFoldDB" id="A0A096BEI8"/>
<sequence>MMKLNPAATITEEFAERIKSENRSAKMMKLAPLIVLACLVVVFLIVCGASFLSPKNIMNILNQMALPLVVALGLTFVIMLGSIDLSIDGSVGMAGSLFACFVLNSEFAYDLGFLSVVIAVGVSMLCGLLIGLCHVYLKIPSFMASFAFMYICKGIGMVSYQGHPPTIKDPVITALPTTTFLGIPFITWVAIVMFLLCFFIQEYTAFGRHIYAVGTNENIPRSVGVSVEKVKIGVFTLAGFLFGVAGVIGAIRLGQGQIAIGDDKMFPAQAAVVVGGTSLAGGKGGVVNTIVGVLIMTVLDNGLVMLNVNPNIRTGVQGVIILVAVILTAARGAKVISK</sequence>
<keyword evidence="5 6" id="KW-0472">Membrane</keyword>
<dbReference type="Proteomes" id="UP000029585">
    <property type="component" value="Unassembled WGS sequence"/>
</dbReference>
<dbReference type="EMBL" id="ADLO01000005">
    <property type="protein sequence ID" value="KGF57421.1"/>
    <property type="molecule type" value="Genomic_DNA"/>
</dbReference>
<accession>A0A096BEI8</accession>
<organism evidence="7 8">
    <name type="scientific">Flavonifractor plautii 1_3_50AFAA</name>
    <dbReference type="NCBI Taxonomy" id="742738"/>
    <lineage>
        <taxon>Bacteria</taxon>
        <taxon>Bacillati</taxon>
        <taxon>Bacillota</taxon>
        <taxon>Clostridia</taxon>
        <taxon>Eubacteriales</taxon>
        <taxon>Oscillospiraceae</taxon>
        <taxon>Flavonifractor</taxon>
    </lineage>
</organism>
<name>A0A096BEI8_FLAPL</name>
<dbReference type="Pfam" id="PF02653">
    <property type="entry name" value="BPD_transp_2"/>
    <property type="match status" value="1"/>
</dbReference>
<evidence type="ECO:0000313" key="8">
    <source>
        <dbReference type="Proteomes" id="UP000029585"/>
    </source>
</evidence>
<protein>
    <recommendedName>
        <fullName evidence="9">ABC transporter permease</fullName>
    </recommendedName>
</protein>
<feature type="transmembrane region" description="Helical" evidence="6">
    <location>
        <begin position="314"/>
        <end position="333"/>
    </location>
</feature>
<feature type="transmembrane region" description="Helical" evidence="6">
    <location>
        <begin position="142"/>
        <end position="160"/>
    </location>
</feature>
<keyword evidence="2" id="KW-1003">Cell membrane</keyword>
<evidence type="ECO:0000256" key="4">
    <source>
        <dbReference type="ARBA" id="ARBA00022989"/>
    </source>
</evidence>
<keyword evidence="8" id="KW-1185">Reference proteome</keyword>
<keyword evidence="3 6" id="KW-0812">Transmembrane</keyword>
<evidence type="ECO:0000256" key="5">
    <source>
        <dbReference type="ARBA" id="ARBA00023136"/>
    </source>
</evidence>
<feature type="transmembrane region" description="Helical" evidence="6">
    <location>
        <begin position="64"/>
        <end position="87"/>
    </location>
</feature>
<dbReference type="GO" id="GO:0005886">
    <property type="term" value="C:plasma membrane"/>
    <property type="evidence" value="ECO:0007669"/>
    <property type="project" value="UniProtKB-SubCell"/>
</dbReference>
<feature type="transmembrane region" description="Helical" evidence="6">
    <location>
        <begin position="107"/>
        <end position="130"/>
    </location>
</feature>
<feature type="transmembrane region" description="Helical" evidence="6">
    <location>
        <begin position="30"/>
        <end position="52"/>
    </location>
</feature>
<dbReference type="CDD" id="cd06579">
    <property type="entry name" value="TM_PBP1_transp_AraH_like"/>
    <property type="match status" value="1"/>
</dbReference>